<feature type="chain" id="PRO_5017977208" evidence="4">
    <location>
        <begin position="24"/>
        <end position="366"/>
    </location>
</feature>
<feature type="binding site" evidence="3">
    <location>
        <position position="224"/>
    </location>
    <ligand>
        <name>Na(+)</name>
        <dbReference type="ChEBI" id="CHEBI:29101"/>
    </ligand>
</feature>
<keyword evidence="1 4" id="KW-0732">Signal</keyword>
<feature type="signal peptide" evidence="4">
    <location>
        <begin position="1"/>
        <end position="23"/>
    </location>
</feature>
<dbReference type="PANTHER" id="PTHR33376:SF5">
    <property type="entry name" value="EXTRACYTOPLASMIC SOLUTE RECEPTOR PROTEIN"/>
    <property type="match status" value="1"/>
</dbReference>
<accession>A0A3N5XYP1</accession>
<reference evidence="5 6" key="1">
    <citation type="submission" date="2018-11" db="EMBL/GenBank/DDBJ databases">
        <authorList>
            <person name="Ye M.-Q."/>
            <person name="Du Z.-J."/>
        </authorList>
    </citation>
    <scope>NUCLEOTIDE SEQUENCE [LARGE SCALE GENOMIC DNA]</scope>
    <source>
        <strain evidence="5 6">U0105</strain>
    </source>
</reference>
<dbReference type="PIRSF" id="PIRSF039026">
    <property type="entry name" value="SiaP"/>
    <property type="match status" value="1"/>
</dbReference>
<dbReference type="OrthoDB" id="9769667at2"/>
<evidence type="ECO:0000313" key="6">
    <source>
        <dbReference type="Proteomes" id="UP000275281"/>
    </source>
</evidence>
<dbReference type="InterPro" id="IPR038404">
    <property type="entry name" value="TRAP_DctP_sf"/>
</dbReference>
<feature type="binding site" evidence="3">
    <location>
        <position position="223"/>
    </location>
    <ligand>
        <name>substrate</name>
    </ligand>
</feature>
<keyword evidence="6" id="KW-1185">Reference proteome</keyword>
<evidence type="ECO:0000256" key="2">
    <source>
        <dbReference type="PIRSR" id="PIRSR039026-1"/>
    </source>
</evidence>
<organism evidence="5 6">
    <name type="scientific">Alteromonas sediminis</name>
    <dbReference type="NCBI Taxonomy" id="2259342"/>
    <lineage>
        <taxon>Bacteria</taxon>
        <taxon>Pseudomonadati</taxon>
        <taxon>Pseudomonadota</taxon>
        <taxon>Gammaproteobacteria</taxon>
        <taxon>Alteromonadales</taxon>
        <taxon>Alteromonadaceae</taxon>
        <taxon>Alteromonas/Salinimonas group</taxon>
        <taxon>Alteromonas</taxon>
    </lineage>
</organism>
<protein>
    <submittedName>
        <fullName evidence="5">ABC transporter substrate-binding protein</fullName>
    </submittedName>
</protein>
<sequence>MMKLRVVLLAVTALFLMSCSDKQAPSSATTGPATKTAAEPIKWKLVTSWPKNFPGLGQTPETFANYVNAMSGGRLTVTVYGAGELVPGFEVFDAVSQGSVQMGHSGAYYWKGKMPAAPIFSAIPFGMNVTEMNAWLHYGGGMELWRELYAPFGVIPFAGGNTGVQMAGWFKKEITALEDFDGLKMRIPGLGGEVFKEVGGVPVTLTGGEIFTSLQTGAIDATEWVGPYNDLAFGLFRAADFYYHSGWHEPGTALEFIVNKEAFDSLPADLQSIVEVATRAANQDTLDEYTARNNQAMQTLIKEHGVAVKALPEDVMLALKAATEKVLTEKAAADPQFAKIYASYKAFYDGVREYHELSEKTYYDNR</sequence>
<gene>
    <name evidence="5" type="ORF">DRW07_09330</name>
</gene>
<feature type="binding site" evidence="2">
    <location>
        <position position="165"/>
    </location>
    <ligand>
        <name>substrate</name>
    </ligand>
</feature>
<feature type="binding site" evidence="2">
    <location>
        <position position="186"/>
    </location>
    <ligand>
        <name>substrate</name>
    </ligand>
</feature>
<evidence type="ECO:0000256" key="3">
    <source>
        <dbReference type="PIRSR" id="PIRSR039026-2"/>
    </source>
</evidence>
<dbReference type="PROSITE" id="PS51257">
    <property type="entry name" value="PROKAR_LIPOPROTEIN"/>
    <property type="match status" value="1"/>
</dbReference>
<dbReference type="PANTHER" id="PTHR33376">
    <property type="match status" value="1"/>
</dbReference>
<evidence type="ECO:0000256" key="4">
    <source>
        <dbReference type="SAM" id="SignalP"/>
    </source>
</evidence>
<dbReference type="Gene3D" id="3.40.190.10">
    <property type="entry name" value="Periplasmic binding protein-like II"/>
    <property type="match status" value="1"/>
</dbReference>
<keyword evidence="3" id="KW-0479">Metal-binding</keyword>
<evidence type="ECO:0000256" key="1">
    <source>
        <dbReference type="ARBA" id="ARBA00022729"/>
    </source>
</evidence>
<dbReference type="GO" id="GO:0031317">
    <property type="term" value="C:tripartite ATP-independent periplasmic transporter complex"/>
    <property type="evidence" value="ECO:0007669"/>
    <property type="project" value="InterPro"/>
</dbReference>
<dbReference type="InterPro" id="IPR026289">
    <property type="entry name" value="SBP_TakP-like"/>
</dbReference>
<evidence type="ECO:0000313" key="5">
    <source>
        <dbReference type="EMBL" id="RPJ66287.1"/>
    </source>
</evidence>
<dbReference type="Pfam" id="PF03480">
    <property type="entry name" value="DctP"/>
    <property type="match status" value="1"/>
</dbReference>
<proteinExistence type="predicted"/>
<dbReference type="GO" id="GO:0055085">
    <property type="term" value="P:transmembrane transport"/>
    <property type="evidence" value="ECO:0007669"/>
    <property type="project" value="InterPro"/>
</dbReference>
<dbReference type="Gene3D" id="3.40.190.170">
    <property type="entry name" value="Bacterial extracellular solute-binding protein, family 7"/>
    <property type="match status" value="1"/>
</dbReference>
<dbReference type="EMBL" id="RPOK01000003">
    <property type="protein sequence ID" value="RPJ66287.1"/>
    <property type="molecule type" value="Genomic_DNA"/>
</dbReference>
<dbReference type="AlphaFoldDB" id="A0A3N5XYP1"/>
<dbReference type="Proteomes" id="UP000275281">
    <property type="component" value="Unassembled WGS sequence"/>
</dbReference>
<dbReference type="NCBIfam" id="NF037995">
    <property type="entry name" value="TRAP_S1"/>
    <property type="match status" value="1"/>
</dbReference>
<feature type="binding site" evidence="3">
    <location>
        <position position="249"/>
    </location>
    <ligand>
        <name>substrate</name>
    </ligand>
</feature>
<comment type="caution">
    <text evidence="5">The sequence shown here is derived from an EMBL/GenBank/DDBJ whole genome shotgun (WGS) entry which is preliminary data.</text>
</comment>
<dbReference type="RefSeq" id="WP_124027646.1">
    <property type="nucleotide sequence ID" value="NZ_JBHRSN010000006.1"/>
</dbReference>
<dbReference type="GO" id="GO:0046872">
    <property type="term" value="F:metal ion binding"/>
    <property type="evidence" value="ECO:0007669"/>
    <property type="project" value="UniProtKB-KW"/>
</dbReference>
<dbReference type="InterPro" id="IPR018389">
    <property type="entry name" value="DctP_fam"/>
</dbReference>
<name>A0A3N5XYP1_9ALTE</name>